<keyword evidence="1" id="KW-0812">Transmembrane</keyword>
<feature type="signal peptide" evidence="2">
    <location>
        <begin position="1"/>
        <end position="21"/>
    </location>
</feature>
<keyword evidence="1" id="KW-0472">Membrane</keyword>
<keyword evidence="2" id="KW-0732">Signal</keyword>
<dbReference type="AlphaFoldDB" id="A0AAV3QA99"/>
<protein>
    <submittedName>
        <fullName evidence="3">Uncharacterized protein</fullName>
    </submittedName>
</protein>
<evidence type="ECO:0000256" key="2">
    <source>
        <dbReference type="SAM" id="SignalP"/>
    </source>
</evidence>
<reference evidence="3 4" key="1">
    <citation type="submission" date="2024-01" db="EMBL/GenBank/DDBJ databases">
        <title>The complete chloroplast genome sequence of Lithospermum erythrorhizon: insights into the phylogenetic relationship among Boraginaceae species and the maternal lineages of purple gromwells.</title>
        <authorList>
            <person name="Okada T."/>
            <person name="Watanabe K."/>
        </authorList>
    </citation>
    <scope>NUCLEOTIDE SEQUENCE [LARGE SCALE GENOMIC DNA]</scope>
</reference>
<gene>
    <name evidence="3" type="ORF">LIER_17223</name>
</gene>
<keyword evidence="4" id="KW-1185">Reference proteome</keyword>
<comment type="caution">
    <text evidence="3">The sequence shown here is derived from an EMBL/GenBank/DDBJ whole genome shotgun (WGS) entry which is preliminary data.</text>
</comment>
<keyword evidence="1" id="KW-1133">Transmembrane helix</keyword>
<dbReference type="EMBL" id="BAABME010003978">
    <property type="protein sequence ID" value="GAA0160734.1"/>
    <property type="molecule type" value="Genomic_DNA"/>
</dbReference>
<dbReference type="Proteomes" id="UP001454036">
    <property type="component" value="Unassembled WGS sequence"/>
</dbReference>
<feature type="chain" id="PRO_5043730182" evidence="2">
    <location>
        <begin position="22"/>
        <end position="281"/>
    </location>
</feature>
<evidence type="ECO:0000313" key="3">
    <source>
        <dbReference type="EMBL" id="GAA0160734.1"/>
    </source>
</evidence>
<sequence>MAASLFFALMLFLFIIIQTTAQSLPIDPRLQLEQANLKISQLEVIFEEKIRDINAVNSYIEQKEKAIEAATLEINRLPIDLLSTTKDDLSQAQERLNDLEKEVRRLWGVARGNNFEIHNLELKARDAQERWEATLSRIGNMVEIVSERWIQVQHLEQAVQMAKLRTLKVKTELILIKCPFFKYFSNAFSHHVEELKENLTPYIPGKGSQNSLISLACNQLSRFFTATKYFHHQLQGMVKQALESHNFTKVLANEEVVFFMASAVILFPMMSAWVLLWMPRK</sequence>
<evidence type="ECO:0000256" key="1">
    <source>
        <dbReference type="SAM" id="Phobius"/>
    </source>
</evidence>
<proteinExistence type="predicted"/>
<dbReference type="PANTHER" id="PTHR34360">
    <property type="entry name" value="OS08G0519400 PROTEIN"/>
    <property type="match status" value="1"/>
</dbReference>
<feature type="transmembrane region" description="Helical" evidence="1">
    <location>
        <begin position="256"/>
        <end position="278"/>
    </location>
</feature>
<evidence type="ECO:0000313" key="4">
    <source>
        <dbReference type="Proteomes" id="UP001454036"/>
    </source>
</evidence>
<accession>A0AAV3QA99</accession>
<organism evidence="3 4">
    <name type="scientific">Lithospermum erythrorhizon</name>
    <name type="common">Purple gromwell</name>
    <name type="synonym">Lithospermum officinale var. erythrorhizon</name>
    <dbReference type="NCBI Taxonomy" id="34254"/>
    <lineage>
        <taxon>Eukaryota</taxon>
        <taxon>Viridiplantae</taxon>
        <taxon>Streptophyta</taxon>
        <taxon>Embryophyta</taxon>
        <taxon>Tracheophyta</taxon>
        <taxon>Spermatophyta</taxon>
        <taxon>Magnoliopsida</taxon>
        <taxon>eudicotyledons</taxon>
        <taxon>Gunneridae</taxon>
        <taxon>Pentapetalae</taxon>
        <taxon>asterids</taxon>
        <taxon>lamiids</taxon>
        <taxon>Boraginales</taxon>
        <taxon>Boraginaceae</taxon>
        <taxon>Boraginoideae</taxon>
        <taxon>Lithospermeae</taxon>
        <taxon>Lithospermum</taxon>
    </lineage>
</organism>
<dbReference type="PANTHER" id="PTHR34360:SF2">
    <property type="entry name" value="MYOSIN HEAVY CHAIN-LIKE PROTEIN"/>
    <property type="match status" value="1"/>
</dbReference>
<name>A0AAV3QA99_LITER</name>